<dbReference type="InterPro" id="IPR000182">
    <property type="entry name" value="GNAT_dom"/>
</dbReference>
<accession>V4A4C1</accession>
<dbReference type="Pfam" id="PF08445">
    <property type="entry name" value="FR47"/>
    <property type="match status" value="1"/>
</dbReference>
<dbReference type="SUPFAM" id="SSF55729">
    <property type="entry name" value="Acyl-CoA N-acyltransferases (Nat)"/>
    <property type="match status" value="1"/>
</dbReference>
<dbReference type="GO" id="GO:0047961">
    <property type="term" value="F:glycine N-acyltransferase activity"/>
    <property type="evidence" value="ECO:0007669"/>
    <property type="project" value="InterPro"/>
</dbReference>
<dbReference type="RefSeq" id="XP_009057770.1">
    <property type="nucleotide sequence ID" value="XM_009059522.1"/>
</dbReference>
<dbReference type="PANTHER" id="PTHR15298:SF1">
    <property type="entry name" value="GLYCINE N-ACYLTRANSFERASE-LIKE PROTEIN"/>
    <property type="match status" value="1"/>
</dbReference>
<dbReference type="InterPro" id="IPR015938">
    <property type="entry name" value="Glycine_N-acyltransferase_N"/>
</dbReference>
<dbReference type="InterPro" id="IPR016181">
    <property type="entry name" value="Acyl_CoA_acyltransferase"/>
</dbReference>
<dbReference type="GeneID" id="20251167"/>
<comment type="similarity">
    <text evidence="1">Belongs to the glycine N-acyltransferase family.</text>
</comment>
<dbReference type="OrthoDB" id="6141385at2759"/>
<keyword evidence="4" id="KW-1185">Reference proteome</keyword>
<keyword evidence="1" id="KW-0808">Transferase</keyword>
<name>V4A4C1_LOTGI</name>
<keyword evidence="1" id="KW-0012">Acyltransferase</keyword>
<organism evidence="3 4">
    <name type="scientific">Lottia gigantea</name>
    <name type="common">Giant owl limpet</name>
    <dbReference type="NCBI Taxonomy" id="225164"/>
    <lineage>
        <taxon>Eukaryota</taxon>
        <taxon>Metazoa</taxon>
        <taxon>Spiralia</taxon>
        <taxon>Lophotrochozoa</taxon>
        <taxon>Mollusca</taxon>
        <taxon>Gastropoda</taxon>
        <taxon>Patellogastropoda</taxon>
        <taxon>Lottioidea</taxon>
        <taxon>Lottiidae</taxon>
        <taxon>Lottia</taxon>
    </lineage>
</organism>
<evidence type="ECO:0000313" key="4">
    <source>
        <dbReference type="Proteomes" id="UP000030746"/>
    </source>
</evidence>
<dbReference type="PANTHER" id="PTHR15298">
    <property type="entry name" value="L-COA N-ACYLTRANSFERASE-RELATED"/>
    <property type="match status" value="1"/>
</dbReference>
<evidence type="ECO:0000256" key="1">
    <source>
        <dbReference type="RuleBase" id="RU368002"/>
    </source>
</evidence>
<evidence type="ECO:0000313" key="3">
    <source>
        <dbReference type="EMBL" id="ESO91542.1"/>
    </source>
</evidence>
<dbReference type="Gene3D" id="3.40.630.30">
    <property type="match status" value="1"/>
</dbReference>
<protein>
    <recommendedName>
        <fullName evidence="1">Glycine N-acyltransferase-like protein</fullName>
        <ecNumber evidence="1">2.3.1.-</ecNumber>
    </recommendedName>
</protein>
<dbReference type="InterPro" id="IPR010313">
    <property type="entry name" value="Glycine_N-acyltransferase"/>
</dbReference>
<sequence length="278" mass="32127">MAVKLSRSQLPLLLQKLRPLFPDNIKICGELKCKLENRSQKLCGFDFLVDTWPNFSTVISRPDNTNNRLKFIDNHHSVLTQDREKLREILENSDVIKWTSPIVQFADVREDLYDVISEAADSHGFHAKLSFTYLAMFVDSEMASMPVPEGLVMRPLSEDHAEIVMNNVDYSGEGSVEYCKELIKHYQSLAMFDENNNLVAYTLETNHGVSGMARVMPNYRHKHIGLVLLSQFDKLLVEEGRRMGGWVNVENNSMRRLMRKLGCTEYPQKHIWIDCFKK</sequence>
<reference evidence="3 4" key="1">
    <citation type="journal article" date="2013" name="Nature">
        <title>Insights into bilaterian evolution from three spiralian genomes.</title>
        <authorList>
            <person name="Simakov O."/>
            <person name="Marletaz F."/>
            <person name="Cho S.J."/>
            <person name="Edsinger-Gonzales E."/>
            <person name="Havlak P."/>
            <person name="Hellsten U."/>
            <person name="Kuo D.H."/>
            <person name="Larsson T."/>
            <person name="Lv J."/>
            <person name="Arendt D."/>
            <person name="Savage R."/>
            <person name="Osoegawa K."/>
            <person name="de Jong P."/>
            <person name="Grimwood J."/>
            <person name="Chapman J.A."/>
            <person name="Shapiro H."/>
            <person name="Aerts A."/>
            <person name="Otillar R.P."/>
            <person name="Terry A.Y."/>
            <person name="Boore J.L."/>
            <person name="Grigoriev I.V."/>
            <person name="Lindberg D.R."/>
            <person name="Seaver E.C."/>
            <person name="Weisblat D.A."/>
            <person name="Putnam N.H."/>
            <person name="Rokhsar D.S."/>
        </authorList>
    </citation>
    <scope>NUCLEOTIDE SEQUENCE [LARGE SCALE GENOMIC DNA]</scope>
</reference>
<gene>
    <name evidence="3" type="ORF">LOTGIDRAFT_239764</name>
</gene>
<proteinExistence type="inferred from homology"/>
<dbReference type="Proteomes" id="UP000030746">
    <property type="component" value="Unassembled WGS sequence"/>
</dbReference>
<dbReference type="CTD" id="20251167"/>
<dbReference type="AlphaFoldDB" id="V4A4C1"/>
<dbReference type="GO" id="GO:0005739">
    <property type="term" value="C:mitochondrion"/>
    <property type="evidence" value="ECO:0007669"/>
    <property type="project" value="InterPro"/>
</dbReference>
<dbReference type="OMA" id="FPESLKX"/>
<dbReference type="EMBL" id="KB202240">
    <property type="protein sequence ID" value="ESO91542.1"/>
    <property type="molecule type" value="Genomic_DNA"/>
</dbReference>
<dbReference type="PROSITE" id="PS51186">
    <property type="entry name" value="GNAT"/>
    <property type="match status" value="1"/>
</dbReference>
<dbReference type="KEGG" id="lgi:LOTGIDRAFT_239764"/>
<dbReference type="Pfam" id="PF06021">
    <property type="entry name" value="Gly_acyl_tr_N"/>
    <property type="match status" value="1"/>
</dbReference>
<feature type="domain" description="N-acetyltransferase" evidence="2">
    <location>
        <begin position="151"/>
        <end position="278"/>
    </location>
</feature>
<evidence type="ECO:0000259" key="2">
    <source>
        <dbReference type="PROSITE" id="PS51186"/>
    </source>
</evidence>
<dbReference type="InterPro" id="IPR013653">
    <property type="entry name" value="GCN5-like_dom"/>
</dbReference>
<dbReference type="EC" id="2.3.1.-" evidence="1"/>